<evidence type="ECO:0000256" key="2">
    <source>
        <dbReference type="ARBA" id="ARBA00005046"/>
    </source>
</evidence>
<keyword evidence="7" id="KW-0460">Magnesium</keyword>
<dbReference type="InterPro" id="IPR001453">
    <property type="entry name" value="MoaB/Mog_dom"/>
</dbReference>
<evidence type="ECO:0000256" key="1">
    <source>
        <dbReference type="ARBA" id="ARBA00002901"/>
    </source>
</evidence>
<keyword evidence="5 7" id="KW-0501">Molybdenum cofactor biosynthesis</keyword>
<dbReference type="SUPFAM" id="SSF63867">
    <property type="entry name" value="MoeA C-terminal domain-like"/>
    <property type="match status" value="1"/>
</dbReference>
<dbReference type="Pfam" id="PF00994">
    <property type="entry name" value="MoCF_biosynth"/>
    <property type="match status" value="1"/>
</dbReference>
<dbReference type="Gene3D" id="2.40.340.10">
    <property type="entry name" value="MoeA, C-terminal, domain IV"/>
    <property type="match status" value="1"/>
</dbReference>
<accession>A0ABP6Z8D4</accession>
<dbReference type="EC" id="2.10.1.1" evidence="7"/>
<proteinExistence type="inferred from homology"/>
<comment type="cofactor">
    <cofactor evidence="7">
        <name>Mg(2+)</name>
        <dbReference type="ChEBI" id="CHEBI:18420"/>
    </cofactor>
</comment>
<dbReference type="CDD" id="cd00887">
    <property type="entry name" value="MoeA"/>
    <property type="match status" value="1"/>
</dbReference>
<dbReference type="SUPFAM" id="SSF63882">
    <property type="entry name" value="MoeA N-terminal region -like"/>
    <property type="match status" value="1"/>
</dbReference>
<dbReference type="PANTHER" id="PTHR10192">
    <property type="entry name" value="MOLYBDOPTERIN BIOSYNTHESIS PROTEIN"/>
    <property type="match status" value="1"/>
</dbReference>
<comment type="function">
    <text evidence="1 7">Catalyzes the insertion of molybdate into adenylated molybdopterin with the concomitant release of AMP.</text>
</comment>
<evidence type="ECO:0000256" key="3">
    <source>
        <dbReference type="ARBA" id="ARBA00010763"/>
    </source>
</evidence>
<dbReference type="NCBIfam" id="TIGR00177">
    <property type="entry name" value="molyb_syn"/>
    <property type="match status" value="1"/>
</dbReference>
<dbReference type="Gene3D" id="3.40.980.10">
    <property type="entry name" value="MoaB/Mog-like domain"/>
    <property type="match status" value="1"/>
</dbReference>
<gene>
    <name evidence="9" type="ORF">GCM10022419_101630</name>
</gene>
<dbReference type="InterPro" id="IPR038987">
    <property type="entry name" value="MoeA-like"/>
</dbReference>
<dbReference type="InterPro" id="IPR005111">
    <property type="entry name" value="MoeA_C_domain_IV"/>
</dbReference>
<evidence type="ECO:0000313" key="9">
    <source>
        <dbReference type="EMBL" id="GAA3601105.1"/>
    </source>
</evidence>
<sequence length="395" mass="40862">MKSVDAHLAEILATVRPLAPLELELEQTLGSTLAEEVTSPVPLPPFDNSAMDGYAVRAADVADVPVTLPVIDDIAAGSVELRAIGPGHAVRIMTGAPLPAGADAVVPVEWTDGGTVSVRIDRSAQSGNAIRRAGEDVQAGEVVLKPGTVIGPAQLGIIAGVGRRRVWARPRPRVVVISTGAELVEPGTPLVLGQIWDSNSYTLTAAVRESGAEGFRVGAVGDDPAVLLDQLDTHLVRADAIITSGGVSMGAYEPVKEALSPLGTVRFEKVAMQPGMPQGFGVLGEDQVPIFALPGNPVSSFVSFMLFVRPALDKMRGLPAGVPETLTARVTGPLRSPAGRRSFLRGVLSSDGTVSPVHGQGSHQLAALALANALIVVAEDVTEVAEGSSVEVVRL</sequence>
<evidence type="ECO:0000313" key="10">
    <source>
        <dbReference type="Proteomes" id="UP001500630"/>
    </source>
</evidence>
<dbReference type="InterPro" id="IPR005110">
    <property type="entry name" value="MoeA_linker/N"/>
</dbReference>
<dbReference type="InterPro" id="IPR036425">
    <property type="entry name" value="MoaB/Mog-like_dom_sf"/>
</dbReference>
<dbReference type="InterPro" id="IPR036688">
    <property type="entry name" value="MoeA_C_domain_IV_sf"/>
</dbReference>
<keyword evidence="7" id="KW-0808">Transferase</keyword>
<evidence type="ECO:0000256" key="5">
    <source>
        <dbReference type="ARBA" id="ARBA00023150"/>
    </source>
</evidence>
<dbReference type="Gene3D" id="3.90.105.10">
    <property type="entry name" value="Molybdopterin biosynthesis moea protein, domain 2"/>
    <property type="match status" value="1"/>
</dbReference>
<dbReference type="Proteomes" id="UP001500630">
    <property type="component" value="Unassembled WGS sequence"/>
</dbReference>
<evidence type="ECO:0000256" key="7">
    <source>
        <dbReference type="RuleBase" id="RU365090"/>
    </source>
</evidence>
<protein>
    <recommendedName>
        <fullName evidence="7">Molybdopterin molybdenumtransferase</fullName>
        <ecNumber evidence="7">2.10.1.1</ecNumber>
    </recommendedName>
</protein>
<dbReference type="RefSeq" id="WP_345573227.1">
    <property type="nucleotide sequence ID" value="NZ_BAABDQ010000036.1"/>
</dbReference>
<comment type="caution">
    <text evidence="9">The sequence shown here is derived from an EMBL/GenBank/DDBJ whole genome shotgun (WGS) entry which is preliminary data.</text>
</comment>
<dbReference type="Pfam" id="PF03453">
    <property type="entry name" value="MoeA_N"/>
    <property type="match status" value="1"/>
</dbReference>
<feature type="domain" description="MoaB/Mog" evidence="8">
    <location>
        <begin position="175"/>
        <end position="314"/>
    </location>
</feature>
<evidence type="ECO:0000256" key="6">
    <source>
        <dbReference type="ARBA" id="ARBA00047317"/>
    </source>
</evidence>
<dbReference type="PANTHER" id="PTHR10192:SF5">
    <property type="entry name" value="GEPHYRIN"/>
    <property type="match status" value="1"/>
</dbReference>
<comment type="catalytic activity">
    <reaction evidence="6">
        <text>adenylyl-molybdopterin + molybdate = Mo-molybdopterin + AMP + H(+)</text>
        <dbReference type="Rhea" id="RHEA:35047"/>
        <dbReference type="ChEBI" id="CHEBI:15378"/>
        <dbReference type="ChEBI" id="CHEBI:36264"/>
        <dbReference type="ChEBI" id="CHEBI:62727"/>
        <dbReference type="ChEBI" id="CHEBI:71302"/>
        <dbReference type="ChEBI" id="CHEBI:456215"/>
        <dbReference type="EC" id="2.10.1.1"/>
    </reaction>
</comment>
<dbReference type="InterPro" id="IPR036135">
    <property type="entry name" value="MoeA_linker/N_sf"/>
</dbReference>
<dbReference type="SMART" id="SM00852">
    <property type="entry name" value="MoCF_biosynth"/>
    <property type="match status" value="1"/>
</dbReference>
<dbReference type="SUPFAM" id="SSF53218">
    <property type="entry name" value="Molybdenum cofactor biosynthesis proteins"/>
    <property type="match status" value="1"/>
</dbReference>
<comment type="pathway">
    <text evidence="2 7">Cofactor biosynthesis; molybdopterin biosynthesis.</text>
</comment>
<dbReference type="NCBIfam" id="NF045515">
    <property type="entry name" value="Glp_gephyrin"/>
    <property type="match status" value="1"/>
</dbReference>
<dbReference type="Gene3D" id="2.170.190.11">
    <property type="entry name" value="Molybdopterin biosynthesis moea protein, domain 3"/>
    <property type="match status" value="1"/>
</dbReference>
<keyword evidence="4 7" id="KW-0500">Molybdenum</keyword>
<keyword evidence="10" id="KW-1185">Reference proteome</keyword>
<comment type="similarity">
    <text evidence="3 7">Belongs to the MoeA family.</text>
</comment>
<evidence type="ECO:0000259" key="8">
    <source>
        <dbReference type="SMART" id="SM00852"/>
    </source>
</evidence>
<dbReference type="Pfam" id="PF03454">
    <property type="entry name" value="MoeA_C"/>
    <property type="match status" value="1"/>
</dbReference>
<keyword evidence="7" id="KW-0479">Metal-binding</keyword>
<organism evidence="9 10">
    <name type="scientific">Nonomuraea rosea</name>
    <dbReference type="NCBI Taxonomy" id="638574"/>
    <lineage>
        <taxon>Bacteria</taxon>
        <taxon>Bacillati</taxon>
        <taxon>Actinomycetota</taxon>
        <taxon>Actinomycetes</taxon>
        <taxon>Streptosporangiales</taxon>
        <taxon>Streptosporangiaceae</taxon>
        <taxon>Nonomuraea</taxon>
    </lineage>
</organism>
<dbReference type="EMBL" id="BAABDQ010000036">
    <property type="protein sequence ID" value="GAA3601105.1"/>
    <property type="molecule type" value="Genomic_DNA"/>
</dbReference>
<reference evidence="10" key="1">
    <citation type="journal article" date="2019" name="Int. J. Syst. Evol. Microbiol.">
        <title>The Global Catalogue of Microorganisms (GCM) 10K type strain sequencing project: providing services to taxonomists for standard genome sequencing and annotation.</title>
        <authorList>
            <consortium name="The Broad Institute Genomics Platform"/>
            <consortium name="The Broad Institute Genome Sequencing Center for Infectious Disease"/>
            <person name="Wu L."/>
            <person name="Ma J."/>
        </authorList>
    </citation>
    <scope>NUCLEOTIDE SEQUENCE [LARGE SCALE GENOMIC DNA]</scope>
    <source>
        <strain evidence="10">JCM 17326</strain>
    </source>
</reference>
<evidence type="ECO:0000256" key="4">
    <source>
        <dbReference type="ARBA" id="ARBA00022505"/>
    </source>
</evidence>
<name>A0ABP6Z8D4_9ACTN</name>